<organism evidence="2 3">
    <name type="scientific">Rubroshorea leprosula</name>
    <dbReference type="NCBI Taxonomy" id="152421"/>
    <lineage>
        <taxon>Eukaryota</taxon>
        <taxon>Viridiplantae</taxon>
        <taxon>Streptophyta</taxon>
        <taxon>Embryophyta</taxon>
        <taxon>Tracheophyta</taxon>
        <taxon>Spermatophyta</taxon>
        <taxon>Magnoliopsida</taxon>
        <taxon>eudicotyledons</taxon>
        <taxon>Gunneridae</taxon>
        <taxon>Pentapetalae</taxon>
        <taxon>rosids</taxon>
        <taxon>malvids</taxon>
        <taxon>Malvales</taxon>
        <taxon>Dipterocarpaceae</taxon>
        <taxon>Rubroshorea</taxon>
    </lineage>
</organism>
<dbReference type="EMBL" id="BPVZ01000041">
    <property type="protein sequence ID" value="GKV14373.1"/>
    <property type="molecule type" value="Genomic_DNA"/>
</dbReference>
<evidence type="ECO:0000313" key="3">
    <source>
        <dbReference type="Proteomes" id="UP001054252"/>
    </source>
</evidence>
<gene>
    <name evidence="2" type="ORF">SLEP1_g25267</name>
</gene>
<reference evidence="2 3" key="1">
    <citation type="journal article" date="2021" name="Commun. Biol.">
        <title>The genome of Shorea leprosula (Dipterocarpaceae) highlights the ecological relevance of drought in aseasonal tropical rainforests.</title>
        <authorList>
            <person name="Ng K.K.S."/>
            <person name="Kobayashi M.J."/>
            <person name="Fawcett J.A."/>
            <person name="Hatakeyama M."/>
            <person name="Paape T."/>
            <person name="Ng C.H."/>
            <person name="Ang C.C."/>
            <person name="Tnah L.H."/>
            <person name="Lee C.T."/>
            <person name="Nishiyama T."/>
            <person name="Sese J."/>
            <person name="O'Brien M.J."/>
            <person name="Copetti D."/>
            <person name="Mohd Noor M.I."/>
            <person name="Ong R.C."/>
            <person name="Putra M."/>
            <person name="Sireger I.Z."/>
            <person name="Indrioko S."/>
            <person name="Kosugi Y."/>
            <person name="Izuno A."/>
            <person name="Isagi Y."/>
            <person name="Lee S.L."/>
            <person name="Shimizu K.K."/>
        </authorList>
    </citation>
    <scope>NUCLEOTIDE SEQUENCE [LARGE SCALE GENOMIC DNA]</scope>
    <source>
        <strain evidence="2">214</strain>
    </source>
</reference>
<feature type="region of interest" description="Disordered" evidence="1">
    <location>
        <begin position="1"/>
        <end position="20"/>
    </location>
</feature>
<keyword evidence="3" id="KW-1185">Reference proteome</keyword>
<protein>
    <submittedName>
        <fullName evidence="2">Uncharacterized protein</fullName>
    </submittedName>
</protein>
<evidence type="ECO:0000313" key="2">
    <source>
        <dbReference type="EMBL" id="GKV14373.1"/>
    </source>
</evidence>
<accession>A0AAV5JSU1</accession>
<name>A0AAV5JSU1_9ROSI</name>
<evidence type="ECO:0000256" key="1">
    <source>
        <dbReference type="SAM" id="MobiDB-lite"/>
    </source>
</evidence>
<feature type="compositionally biased region" description="Acidic residues" evidence="1">
    <location>
        <begin position="1"/>
        <end position="11"/>
    </location>
</feature>
<dbReference type="Proteomes" id="UP001054252">
    <property type="component" value="Unassembled WGS sequence"/>
</dbReference>
<dbReference type="AlphaFoldDB" id="A0AAV5JSU1"/>
<comment type="caution">
    <text evidence="2">The sequence shown here is derived from an EMBL/GenBank/DDBJ whole genome shotgun (WGS) entry which is preliminary data.</text>
</comment>
<proteinExistence type="predicted"/>
<sequence>MTGEEEGGGDGEDGRLGVNDKVTEMGVCNGGCNGGG</sequence>